<reference evidence="3 4" key="1">
    <citation type="submission" date="2016-04" db="EMBL/GenBank/DDBJ databases">
        <title>Genome analyses suggest a sexual origin of heterokaryosis in a supposedly ancient asexual fungus.</title>
        <authorList>
            <person name="Ropars J."/>
            <person name="Sedzielewska K."/>
            <person name="Noel J."/>
            <person name="Charron P."/>
            <person name="Farinelli L."/>
            <person name="Marton T."/>
            <person name="Kruger M."/>
            <person name="Pelin A."/>
            <person name="Brachmann A."/>
            <person name="Corradi N."/>
        </authorList>
    </citation>
    <scope>NUCLEOTIDE SEQUENCE [LARGE SCALE GENOMIC DNA]</scope>
    <source>
        <strain evidence="1 3">A5</strain>
        <strain evidence="2 4">C2</strain>
    </source>
</reference>
<dbReference type="AlphaFoldDB" id="A0A2N0QDU5"/>
<dbReference type="VEuPathDB" id="FungiDB:RhiirA1_59875"/>
<organism evidence="1 3">
    <name type="scientific">Rhizophagus irregularis</name>
    <dbReference type="NCBI Taxonomy" id="588596"/>
    <lineage>
        <taxon>Eukaryota</taxon>
        <taxon>Fungi</taxon>
        <taxon>Fungi incertae sedis</taxon>
        <taxon>Mucoromycota</taxon>
        <taxon>Glomeromycotina</taxon>
        <taxon>Glomeromycetes</taxon>
        <taxon>Glomerales</taxon>
        <taxon>Glomeraceae</taxon>
        <taxon>Rhizophagus</taxon>
    </lineage>
</organism>
<comment type="caution">
    <text evidence="1">The sequence shown here is derived from an EMBL/GenBank/DDBJ whole genome shotgun (WGS) entry which is preliminary data.</text>
</comment>
<evidence type="ECO:0000313" key="4">
    <source>
        <dbReference type="Proteomes" id="UP000233469"/>
    </source>
</evidence>
<reference evidence="1 3" key="2">
    <citation type="submission" date="2017-09" db="EMBL/GenBank/DDBJ databases">
        <title>Extensive intraspecific genome diversity in a model arbuscular mycorrhizal fungus.</title>
        <authorList>
            <person name="Chen E.C."/>
            <person name="Morin E."/>
            <person name="Beaudet D."/>
            <person name="Noel J."/>
            <person name="Ndikumana S."/>
            <person name="Charron P."/>
            <person name="St-Onge C."/>
            <person name="Giorgi J."/>
            <person name="Grigoriev I.V."/>
            <person name="Roux C."/>
            <person name="Martin F.M."/>
            <person name="Corradi N."/>
        </authorList>
    </citation>
    <scope>NUCLEOTIDE SEQUENCE [LARGE SCALE GENOMIC DNA]</scope>
    <source>
        <strain evidence="1 3">A5</strain>
    </source>
</reference>
<dbReference type="VEuPathDB" id="FungiDB:RhiirFUN_008367"/>
<evidence type="ECO:0000313" key="2">
    <source>
        <dbReference type="EMBL" id="PKK77671.1"/>
    </source>
</evidence>
<gene>
    <name evidence="1" type="ORF">RhiirA5_493140</name>
    <name evidence="2" type="ORF">RhiirC2_771094</name>
</gene>
<name>A0A2N0QDU5_9GLOM</name>
<dbReference type="Proteomes" id="UP000233469">
    <property type="component" value="Unassembled WGS sequence"/>
</dbReference>
<dbReference type="VEuPathDB" id="FungiDB:FUN_007997"/>
<evidence type="ECO:0000313" key="3">
    <source>
        <dbReference type="Proteomes" id="UP000232722"/>
    </source>
</evidence>
<evidence type="ECO:0000313" key="1">
    <source>
        <dbReference type="EMBL" id="PKC17249.1"/>
    </source>
</evidence>
<proteinExistence type="predicted"/>
<dbReference type="EMBL" id="LLXL01000118">
    <property type="protein sequence ID" value="PKK77671.1"/>
    <property type="molecule type" value="Genomic_DNA"/>
</dbReference>
<dbReference type="EMBL" id="LLXJ01000021">
    <property type="protein sequence ID" value="PKC17249.1"/>
    <property type="molecule type" value="Genomic_DNA"/>
</dbReference>
<accession>A0A2N0QDU5</accession>
<protein>
    <submittedName>
        <fullName evidence="1">Uncharacterized protein</fullName>
    </submittedName>
</protein>
<reference evidence="2 4" key="3">
    <citation type="submission" date="2017-10" db="EMBL/GenBank/DDBJ databases">
        <title>Extensive intraspecific genome diversity in a model arbuscular mycorrhizal fungus.</title>
        <authorList>
            <person name="Chen E.C.H."/>
            <person name="Morin E."/>
            <person name="Baudet D."/>
            <person name="Noel J."/>
            <person name="Ndikumana S."/>
            <person name="Charron P."/>
            <person name="St-Onge C."/>
            <person name="Giorgi J."/>
            <person name="Grigoriev I.V."/>
            <person name="Roux C."/>
            <person name="Martin F.M."/>
            <person name="Corradi N."/>
        </authorList>
    </citation>
    <scope>NUCLEOTIDE SEQUENCE [LARGE SCALE GENOMIC DNA]</scope>
    <source>
        <strain evidence="2 4">C2</strain>
    </source>
</reference>
<dbReference type="Proteomes" id="UP000232722">
    <property type="component" value="Unassembled WGS sequence"/>
</dbReference>
<sequence>MGGMESFMYRRDNELIDVAEAFARKRDGIDDTTKVFLIKLRQLIFTTLENRGFNNININYNQNFLHEFIKKYQSILNNEIDRYHKLKDFEKKQEIKNMADDIIRKVVTLFWFRFKVQEPIAKYTWFNYRDMIDPIRMEGIWDDDDTDNIVVDIFHFPLIADKSTNQIYTPLNSFINIKDIIIQFTSY</sequence>